<reference evidence="2 3" key="1">
    <citation type="submission" date="2020-08" db="EMBL/GenBank/DDBJ databases">
        <title>Genomic Encyclopedia of Type Strains, Phase IV (KMG-IV): sequencing the most valuable type-strain genomes for metagenomic binning, comparative biology and taxonomic classification.</title>
        <authorList>
            <person name="Goeker M."/>
        </authorList>
    </citation>
    <scope>NUCLEOTIDE SEQUENCE [LARGE SCALE GENOMIC DNA]</scope>
    <source>
        <strain evidence="2 3">DSM 27165</strain>
    </source>
</reference>
<accession>A0A840MR68</accession>
<evidence type="ECO:0000259" key="1">
    <source>
        <dbReference type="Pfam" id="PF00534"/>
    </source>
</evidence>
<dbReference type="Pfam" id="PF00534">
    <property type="entry name" value="Glycos_transf_1"/>
    <property type="match status" value="1"/>
</dbReference>
<sequence length="395" mass="44865">MRLLYVVREECDTKRPDVYTLFGKLLPALGVESDLLACPVVDQLPCDWPGGEMVLSPRLADGLKTKFWRIFFPLALFKAKKNFDAIVVRDKALSGVFFLFCARLFRVPMIYWASYPVGAAYESLSLLTKHPVKKHFYRIRGMLSRYVVDKLLIPKSRLSFLQSKEMVDQYITNGVPARNLVPVPMCVEWNKVSSFQDKINWAVKQDADCKLVYLGTLDLRREPLFMLRVLGHLRSDYPDLKMVFVGDFPTEWERKEVLRNIDEMALQDAVEITGWLPQEKAWQHLCGNVIGLSAIPVNDLYQVSSPTKTIEYLALGVPAVVTPIPDQLVVIEESGAGVCADMQVEAFAAAVATLLDDPVRRAAMAKRGVEYVREKRTYEVSSQQIYQHLQAIRAD</sequence>
<comment type="caution">
    <text evidence="2">The sequence shown here is derived from an EMBL/GenBank/DDBJ whole genome shotgun (WGS) entry which is preliminary data.</text>
</comment>
<dbReference type="RefSeq" id="WP_184040669.1">
    <property type="nucleotide sequence ID" value="NZ_JACHHY010000018.1"/>
</dbReference>
<keyword evidence="3" id="KW-1185">Reference proteome</keyword>
<dbReference type="AlphaFoldDB" id="A0A840MR68"/>
<dbReference type="EMBL" id="JACHHY010000018">
    <property type="protein sequence ID" value="MBB5019579.1"/>
    <property type="molecule type" value="Genomic_DNA"/>
</dbReference>
<dbReference type="PANTHER" id="PTHR45947">
    <property type="entry name" value="SULFOQUINOVOSYL TRANSFERASE SQD2"/>
    <property type="match status" value="1"/>
</dbReference>
<keyword evidence="2" id="KW-0808">Transferase</keyword>
<dbReference type="InterPro" id="IPR001296">
    <property type="entry name" value="Glyco_trans_1"/>
</dbReference>
<dbReference type="SUPFAM" id="SSF53756">
    <property type="entry name" value="UDP-Glycosyltransferase/glycogen phosphorylase"/>
    <property type="match status" value="1"/>
</dbReference>
<protein>
    <submittedName>
        <fullName evidence="2">Glycosyltransferase involved in cell wall biosynthesis</fullName>
    </submittedName>
</protein>
<dbReference type="Gene3D" id="3.40.50.2000">
    <property type="entry name" value="Glycogen Phosphorylase B"/>
    <property type="match status" value="2"/>
</dbReference>
<dbReference type="GO" id="GO:0016757">
    <property type="term" value="F:glycosyltransferase activity"/>
    <property type="evidence" value="ECO:0007669"/>
    <property type="project" value="InterPro"/>
</dbReference>
<organism evidence="2 3">
    <name type="scientific">Chitinivorax tropicus</name>
    <dbReference type="NCBI Taxonomy" id="714531"/>
    <lineage>
        <taxon>Bacteria</taxon>
        <taxon>Pseudomonadati</taxon>
        <taxon>Pseudomonadota</taxon>
        <taxon>Betaproteobacteria</taxon>
        <taxon>Chitinivorax</taxon>
    </lineage>
</organism>
<gene>
    <name evidence="2" type="ORF">HNQ59_002881</name>
</gene>
<evidence type="ECO:0000313" key="3">
    <source>
        <dbReference type="Proteomes" id="UP000575898"/>
    </source>
</evidence>
<feature type="domain" description="Glycosyl transferase family 1" evidence="1">
    <location>
        <begin position="206"/>
        <end position="368"/>
    </location>
</feature>
<dbReference type="InterPro" id="IPR050194">
    <property type="entry name" value="Glycosyltransferase_grp1"/>
</dbReference>
<proteinExistence type="predicted"/>
<dbReference type="Proteomes" id="UP000575898">
    <property type="component" value="Unassembled WGS sequence"/>
</dbReference>
<dbReference type="PANTHER" id="PTHR45947:SF3">
    <property type="entry name" value="SULFOQUINOVOSYL TRANSFERASE SQD2"/>
    <property type="match status" value="1"/>
</dbReference>
<evidence type="ECO:0000313" key="2">
    <source>
        <dbReference type="EMBL" id="MBB5019579.1"/>
    </source>
</evidence>
<name>A0A840MR68_9PROT</name>